<dbReference type="AlphaFoldDB" id="A0A2V1HQT8"/>
<keyword evidence="4 6" id="KW-0238">DNA-binding</keyword>
<keyword evidence="5 6" id="KW-0804">Transcription</keyword>
<dbReference type="InterPro" id="IPR007627">
    <property type="entry name" value="RNA_pol_sigma70_r2"/>
</dbReference>
<gene>
    <name evidence="9" type="ORF">DDQ50_09605</name>
</gene>
<evidence type="ECO:0000313" key="10">
    <source>
        <dbReference type="Proteomes" id="UP000244893"/>
    </source>
</evidence>
<dbReference type="Pfam" id="PF04545">
    <property type="entry name" value="Sigma70_r4"/>
    <property type="match status" value="1"/>
</dbReference>
<dbReference type="PROSITE" id="PS01063">
    <property type="entry name" value="SIGMA70_ECF"/>
    <property type="match status" value="1"/>
</dbReference>
<dbReference type="InterPro" id="IPR014284">
    <property type="entry name" value="RNA_pol_sigma-70_dom"/>
</dbReference>
<feature type="domain" description="RNA polymerase sigma-70 region 2" evidence="7">
    <location>
        <begin position="30"/>
        <end position="97"/>
    </location>
</feature>
<dbReference type="Pfam" id="PF04542">
    <property type="entry name" value="Sigma70_r2"/>
    <property type="match status" value="1"/>
</dbReference>
<keyword evidence="10" id="KW-1185">Reference proteome</keyword>
<dbReference type="OrthoDB" id="5243766at2"/>
<accession>A0A2V1HQT8</accession>
<dbReference type="NCBIfam" id="TIGR02937">
    <property type="entry name" value="sigma70-ECF"/>
    <property type="match status" value="1"/>
</dbReference>
<evidence type="ECO:0000259" key="7">
    <source>
        <dbReference type="Pfam" id="PF04542"/>
    </source>
</evidence>
<dbReference type="GO" id="GO:0016987">
    <property type="term" value="F:sigma factor activity"/>
    <property type="evidence" value="ECO:0007669"/>
    <property type="project" value="UniProtKB-KW"/>
</dbReference>
<evidence type="ECO:0000256" key="2">
    <source>
        <dbReference type="ARBA" id="ARBA00023015"/>
    </source>
</evidence>
<dbReference type="EMBL" id="QEOP01000002">
    <property type="protein sequence ID" value="PVZ94002.1"/>
    <property type="molecule type" value="Genomic_DNA"/>
</dbReference>
<feature type="domain" description="RNA polymerase sigma-70 region 4" evidence="8">
    <location>
        <begin position="130"/>
        <end position="177"/>
    </location>
</feature>
<name>A0A2V1HQT8_9MICO</name>
<evidence type="ECO:0000256" key="3">
    <source>
        <dbReference type="ARBA" id="ARBA00023082"/>
    </source>
</evidence>
<evidence type="ECO:0000256" key="4">
    <source>
        <dbReference type="ARBA" id="ARBA00023125"/>
    </source>
</evidence>
<dbReference type="SUPFAM" id="SSF88659">
    <property type="entry name" value="Sigma3 and sigma4 domains of RNA polymerase sigma factors"/>
    <property type="match status" value="1"/>
</dbReference>
<evidence type="ECO:0000256" key="1">
    <source>
        <dbReference type="ARBA" id="ARBA00010641"/>
    </source>
</evidence>
<comment type="caution">
    <text evidence="9">The sequence shown here is derived from an EMBL/GenBank/DDBJ whole genome shotgun (WGS) entry which is preliminary data.</text>
</comment>
<dbReference type="InterPro" id="IPR013325">
    <property type="entry name" value="RNA_pol_sigma_r2"/>
</dbReference>
<dbReference type="CDD" id="cd06171">
    <property type="entry name" value="Sigma70_r4"/>
    <property type="match status" value="1"/>
</dbReference>
<comment type="similarity">
    <text evidence="1 6">Belongs to the sigma-70 factor family. ECF subfamily.</text>
</comment>
<dbReference type="InterPro" id="IPR039425">
    <property type="entry name" value="RNA_pol_sigma-70-like"/>
</dbReference>
<dbReference type="InterPro" id="IPR013324">
    <property type="entry name" value="RNA_pol_sigma_r3/r4-like"/>
</dbReference>
<evidence type="ECO:0000256" key="6">
    <source>
        <dbReference type="RuleBase" id="RU000716"/>
    </source>
</evidence>
<dbReference type="PANTHER" id="PTHR43133">
    <property type="entry name" value="RNA POLYMERASE ECF-TYPE SIGMA FACTO"/>
    <property type="match status" value="1"/>
</dbReference>
<keyword evidence="3 6" id="KW-0731">Sigma factor</keyword>
<dbReference type="PANTHER" id="PTHR43133:SF62">
    <property type="entry name" value="RNA POLYMERASE SIGMA FACTOR SIGZ"/>
    <property type="match status" value="1"/>
</dbReference>
<evidence type="ECO:0000256" key="5">
    <source>
        <dbReference type="ARBA" id="ARBA00023163"/>
    </source>
</evidence>
<organism evidence="9 10">
    <name type="scientific">Amnibacterium flavum</name>
    <dbReference type="NCBI Taxonomy" id="2173173"/>
    <lineage>
        <taxon>Bacteria</taxon>
        <taxon>Bacillati</taxon>
        <taxon>Actinomycetota</taxon>
        <taxon>Actinomycetes</taxon>
        <taxon>Micrococcales</taxon>
        <taxon>Microbacteriaceae</taxon>
        <taxon>Amnibacterium</taxon>
    </lineage>
</organism>
<reference evidence="9 10" key="1">
    <citation type="submission" date="2018-05" db="EMBL/GenBank/DDBJ databases">
        <title>Amnibacterium sp. M8JJ-5, whole genome shotgun sequence.</title>
        <authorList>
            <person name="Tuo L."/>
        </authorList>
    </citation>
    <scope>NUCLEOTIDE SEQUENCE [LARGE SCALE GENOMIC DNA]</scope>
    <source>
        <strain evidence="9 10">M8JJ-5</strain>
    </source>
</reference>
<proteinExistence type="inferred from homology"/>
<dbReference type="InterPro" id="IPR007630">
    <property type="entry name" value="RNA_pol_sigma70_r4"/>
</dbReference>
<dbReference type="GO" id="GO:0006352">
    <property type="term" value="P:DNA-templated transcription initiation"/>
    <property type="evidence" value="ECO:0007669"/>
    <property type="project" value="InterPro"/>
</dbReference>
<dbReference type="RefSeq" id="WP_116756516.1">
    <property type="nucleotide sequence ID" value="NZ_JBHUEX010000001.1"/>
</dbReference>
<dbReference type="InterPro" id="IPR036388">
    <property type="entry name" value="WH-like_DNA-bd_sf"/>
</dbReference>
<protein>
    <recommendedName>
        <fullName evidence="6">RNA polymerase sigma factor</fullName>
    </recommendedName>
</protein>
<evidence type="ECO:0000313" key="9">
    <source>
        <dbReference type="EMBL" id="PVZ94002.1"/>
    </source>
</evidence>
<dbReference type="Gene3D" id="1.10.1740.10">
    <property type="match status" value="1"/>
</dbReference>
<dbReference type="Proteomes" id="UP000244893">
    <property type="component" value="Unassembled WGS sequence"/>
</dbReference>
<evidence type="ECO:0000259" key="8">
    <source>
        <dbReference type="Pfam" id="PF04545"/>
    </source>
</evidence>
<dbReference type="SUPFAM" id="SSF88946">
    <property type="entry name" value="Sigma2 domain of RNA polymerase sigma factors"/>
    <property type="match status" value="1"/>
</dbReference>
<sequence length="187" mass="20975">MSADAQGDFEDEDLESSFLAGDERALEEAYRRWAALVHTLALRSLADVGEAEDVTQKTFVAAWTGRTGYDRAKAPLPAWIVGIARKKIADSHAARARVRELQDRAIAAGLFDEPIHDIDLADRLLVADEIARLDPQSQQVIRLAFFDDLTHVQIAERLGLPLGSVKSSIRRSLERLRRRLEASYVRR</sequence>
<keyword evidence="2 6" id="KW-0805">Transcription regulation</keyword>
<dbReference type="GO" id="GO:0003677">
    <property type="term" value="F:DNA binding"/>
    <property type="evidence" value="ECO:0007669"/>
    <property type="project" value="UniProtKB-KW"/>
</dbReference>
<dbReference type="InterPro" id="IPR000838">
    <property type="entry name" value="RNA_pol_sigma70_ECF_CS"/>
</dbReference>
<dbReference type="Gene3D" id="1.10.10.10">
    <property type="entry name" value="Winged helix-like DNA-binding domain superfamily/Winged helix DNA-binding domain"/>
    <property type="match status" value="1"/>
</dbReference>